<dbReference type="EMBL" id="NRJH01000023">
    <property type="protein sequence ID" value="RIY32956.1"/>
    <property type="molecule type" value="Genomic_DNA"/>
</dbReference>
<comment type="caution">
    <text evidence="1">The sequence shown here is derived from an EMBL/GenBank/DDBJ whole genome shotgun (WGS) entry which is preliminary data.</text>
</comment>
<keyword evidence="2" id="KW-1185">Reference proteome</keyword>
<sequence length="325" mass="37561">MSLRTPRFKNEFLALQNIKIDQEQNLLIKSDLSNIIDKAIVNFLENKSQSNYTFGILDFTGSDFEAAVEGSEPIVFESDVGRQGVDRQSTVNPYVKTAYNIRYFLDNLDLDNSEDKEFFVNLVKNSLTFSPSIPYIDRKKALELFRVPAISHITNYINLGLSDYYIEKGDLTRGTTIGEQFRFINKMLIDNAYNPNYNIFVGTQKVQYVNLKEFSKDKFFKFTFLYLARLYDLVLNKKTNVNLCLVLVGLRAILDINSYRSFHVTEQGAADRLYKIKALLVELLERGKEYNLNFILCDVNTEDYDFLTNFCFAIESEIGGLILDY</sequence>
<dbReference type="RefSeq" id="WP_119496781.1">
    <property type="nucleotide sequence ID" value="NZ_NRJH01000023.1"/>
</dbReference>
<gene>
    <name evidence="1" type="ORF">CJP74_02930</name>
</gene>
<protein>
    <submittedName>
        <fullName evidence="1">Uncharacterized protein</fullName>
    </submittedName>
</protein>
<proteinExistence type="predicted"/>
<reference evidence="1 2" key="1">
    <citation type="submission" date="2017-08" db="EMBL/GenBank/DDBJ databases">
        <title>Reclassification of Bisgaard taxon 37 and 44.</title>
        <authorList>
            <person name="Christensen H."/>
        </authorList>
    </citation>
    <scope>NUCLEOTIDE SEQUENCE [LARGE SCALE GENOMIC DNA]</scope>
    <source>
        <strain evidence="1 2">B96_4</strain>
    </source>
</reference>
<organism evidence="1 2">
    <name type="scientific">Psittacicella melopsittaci</name>
    <dbReference type="NCBI Taxonomy" id="2028576"/>
    <lineage>
        <taxon>Bacteria</taxon>
        <taxon>Pseudomonadati</taxon>
        <taxon>Pseudomonadota</taxon>
        <taxon>Gammaproteobacteria</taxon>
        <taxon>Pasteurellales</taxon>
        <taxon>Psittacicellaceae</taxon>
        <taxon>Psittacicella</taxon>
    </lineage>
</organism>
<name>A0A3A1Y6M2_9GAMM</name>
<dbReference type="OrthoDB" id="5672843at2"/>
<dbReference type="AlphaFoldDB" id="A0A3A1Y6M2"/>
<evidence type="ECO:0000313" key="1">
    <source>
        <dbReference type="EMBL" id="RIY32956.1"/>
    </source>
</evidence>
<dbReference type="Proteomes" id="UP000266258">
    <property type="component" value="Unassembled WGS sequence"/>
</dbReference>
<evidence type="ECO:0000313" key="2">
    <source>
        <dbReference type="Proteomes" id="UP000266258"/>
    </source>
</evidence>
<accession>A0A3A1Y6M2</accession>